<protein>
    <submittedName>
        <fullName evidence="1">Uncharacterized protein</fullName>
    </submittedName>
</protein>
<proteinExistence type="predicted"/>
<comment type="caution">
    <text evidence="1">The sequence shown here is derived from an EMBL/GenBank/DDBJ whole genome shotgun (WGS) entry which is preliminary data.</text>
</comment>
<organism evidence="1 2">
    <name type="scientific">Odoribacter splanchnicus</name>
    <dbReference type="NCBI Taxonomy" id="28118"/>
    <lineage>
        <taxon>Bacteria</taxon>
        <taxon>Pseudomonadati</taxon>
        <taxon>Bacteroidota</taxon>
        <taxon>Bacteroidia</taxon>
        <taxon>Bacteroidales</taxon>
        <taxon>Odoribacteraceae</taxon>
        <taxon>Odoribacter</taxon>
    </lineage>
</organism>
<accession>A0A413IET7</accession>
<sequence>MVGFLIIHICETFVKHETKISGSNQPLIHTIKVNDQFSEGRFVDFLPSSSSNFFLRFWMWEIPNVRIVRMMSHNVDLQLVAIVASFLFVQSYFRGL</sequence>
<evidence type="ECO:0000313" key="1">
    <source>
        <dbReference type="EMBL" id="RGY08430.1"/>
    </source>
</evidence>
<dbReference type="Proteomes" id="UP000284434">
    <property type="component" value="Unassembled WGS sequence"/>
</dbReference>
<name>A0A413IET7_9BACT</name>
<dbReference type="AlphaFoldDB" id="A0A413IET7"/>
<dbReference type="EMBL" id="QSCO01000005">
    <property type="protein sequence ID" value="RGY08430.1"/>
    <property type="molecule type" value="Genomic_DNA"/>
</dbReference>
<reference evidence="1 2" key="1">
    <citation type="submission" date="2018-08" db="EMBL/GenBank/DDBJ databases">
        <title>A genome reference for cultivated species of the human gut microbiota.</title>
        <authorList>
            <person name="Zou Y."/>
            <person name="Xue W."/>
            <person name="Luo G."/>
        </authorList>
    </citation>
    <scope>NUCLEOTIDE SEQUENCE [LARGE SCALE GENOMIC DNA]</scope>
    <source>
        <strain evidence="1 2">OF03-11</strain>
    </source>
</reference>
<evidence type="ECO:0000313" key="2">
    <source>
        <dbReference type="Proteomes" id="UP000284434"/>
    </source>
</evidence>
<gene>
    <name evidence="1" type="ORF">DXA53_05175</name>
</gene>